<dbReference type="Proteomes" id="UP000226442">
    <property type="component" value="Unassembled WGS sequence"/>
</dbReference>
<keyword evidence="3" id="KW-1185">Reference proteome</keyword>
<organism evidence="2 3">
    <name type="scientific">Tychonema bourrellyi FEM_GT703</name>
    <dbReference type="NCBI Taxonomy" id="2040638"/>
    <lineage>
        <taxon>Bacteria</taxon>
        <taxon>Bacillati</taxon>
        <taxon>Cyanobacteriota</taxon>
        <taxon>Cyanophyceae</taxon>
        <taxon>Oscillatoriophycideae</taxon>
        <taxon>Oscillatoriales</taxon>
        <taxon>Microcoleaceae</taxon>
        <taxon>Tychonema</taxon>
    </lineage>
</organism>
<dbReference type="AlphaFoldDB" id="A0A2G4EWQ1"/>
<sequence length="170" mass="20178">MTESNKPIGQQFSNVMPVWKFCFLMIITFGLYELPWCHKQWKFLKDRENLNINPWVRAVFFLFTMHNLAKKVFVLAEKQGYRERPSAFQVTLIYWIFFILSFLPDPFWLISFFGVVPLLTILKAVNYYWEQEQPNLPVRKSFTGREVAWIVFGAILWLLVIIGSLLEEGS</sequence>
<feature type="transmembrane region" description="Helical" evidence="1">
    <location>
        <begin position="86"/>
        <end position="103"/>
    </location>
</feature>
<evidence type="ECO:0000313" key="3">
    <source>
        <dbReference type="Proteomes" id="UP000226442"/>
    </source>
</evidence>
<feature type="transmembrane region" description="Helical" evidence="1">
    <location>
        <begin position="147"/>
        <end position="166"/>
    </location>
</feature>
<keyword evidence="1" id="KW-1133">Transmembrane helix</keyword>
<name>A0A2G4EWQ1_9CYAN</name>
<accession>A0A2G4EWQ1</accession>
<protein>
    <recommendedName>
        <fullName evidence="4">DUF4234 domain-containing protein</fullName>
    </recommendedName>
</protein>
<feature type="transmembrane region" description="Helical" evidence="1">
    <location>
        <begin position="109"/>
        <end position="126"/>
    </location>
</feature>
<dbReference type="EMBL" id="NXIB02000134">
    <property type="protein sequence ID" value="PHX53982.1"/>
    <property type="molecule type" value="Genomic_DNA"/>
</dbReference>
<proteinExistence type="predicted"/>
<gene>
    <name evidence="2" type="ORF">CP500_018580</name>
</gene>
<evidence type="ECO:0008006" key="4">
    <source>
        <dbReference type="Google" id="ProtNLM"/>
    </source>
</evidence>
<dbReference type="RefSeq" id="WP_096830766.1">
    <property type="nucleotide sequence ID" value="NZ_NXIB02000134.1"/>
</dbReference>
<keyword evidence="1" id="KW-0472">Membrane</keyword>
<keyword evidence="1" id="KW-0812">Transmembrane</keyword>
<feature type="transmembrane region" description="Helical" evidence="1">
    <location>
        <begin position="12"/>
        <end position="32"/>
    </location>
</feature>
<comment type="caution">
    <text evidence="2">The sequence shown here is derived from an EMBL/GenBank/DDBJ whole genome shotgun (WGS) entry which is preliminary data.</text>
</comment>
<reference evidence="2" key="1">
    <citation type="submission" date="2017-10" db="EMBL/GenBank/DDBJ databases">
        <title>Draft genome sequence of the planktic cyanobacteria Tychonema bourrellyi isolated from alpine lentic freshwater.</title>
        <authorList>
            <person name="Tett A."/>
            <person name="Armanini F."/>
            <person name="Asnicar F."/>
            <person name="Boscaini A."/>
            <person name="Pasolli E."/>
            <person name="Zolfo M."/>
            <person name="Donati C."/>
            <person name="Salmaso N."/>
            <person name="Segata N."/>
        </authorList>
    </citation>
    <scope>NUCLEOTIDE SEQUENCE</scope>
    <source>
        <strain evidence="2">FEM_GT703</strain>
    </source>
</reference>
<evidence type="ECO:0000256" key="1">
    <source>
        <dbReference type="SAM" id="Phobius"/>
    </source>
</evidence>
<dbReference type="OrthoDB" id="8595007at2"/>
<evidence type="ECO:0000313" key="2">
    <source>
        <dbReference type="EMBL" id="PHX53982.1"/>
    </source>
</evidence>